<accession>A0A062ULL4</accession>
<comment type="caution">
    <text evidence="1">The sequence shown here is derived from an EMBL/GenBank/DDBJ whole genome shotgun (WGS) entry which is preliminary data.</text>
</comment>
<reference evidence="1 2" key="1">
    <citation type="journal article" date="2014" name="Antonie Van Leeuwenhoek">
        <title>Hyphomonas beringensis sp. nov. and Hyphomonas chukchiensis sp. nov., isolated from surface seawater of the Bering Sea and Chukchi Sea.</title>
        <authorList>
            <person name="Li C."/>
            <person name="Lai Q."/>
            <person name="Li G."/>
            <person name="Dong C."/>
            <person name="Wang J."/>
            <person name="Liao Y."/>
            <person name="Shao Z."/>
        </authorList>
    </citation>
    <scope>NUCLEOTIDE SEQUENCE [LARGE SCALE GENOMIC DNA]</scope>
    <source>
        <strain evidence="1 2">BH-BN04-4</strain>
    </source>
</reference>
<proteinExistence type="predicted"/>
<dbReference type="Proteomes" id="UP000027190">
    <property type="component" value="Unassembled WGS sequence"/>
</dbReference>
<dbReference type="EMBL" id="AWFG01000001">
    <property type="protein sequence ID" value="KCZ60764.1"/>
    <property type="molecule type" value="Genomic_DNA"/>
</dbReference>
<evidence type="ECO:0000313" key="1">
    <source>
        <dbReference type="EMBL" id="KCZ60764.1"/>
    </source>
</evidence>
<keyword evidence="2" id="KW-1185">Reference proteome</keyword>
<dbReference type="STRING" id="1280947.HY30_00095"/>
<gene>
    <name evidence="1" type="ORF">HY30_00095</name>
</gene>
<organism evidence="1 2">
    <name type="scientific">Hyphomonas chukchiensis</name>
    <dbReference type="NCBI Taxonomy" id="1280947"/>
    <lineage>
        <taxon>Bacteria</taxon>
        <taxon>Pseudomonadati</taxon>
        <taxon>Pseudomonadota</taxon>
        <taxon>Alphaproteobacteria</taxon>
        <taxon>Hyphomonadales</taxon>
        <taxon>Hyphomonadaceae</taxon>
        <taxon>Hyphomonas</taxon>
    </lineage>
</organism>
<sequence>MFRDPGHVVREIDQIHAAMVCNSPKHLRAGAAIRLEPGPQALDAQKYQRPDRYEVPGQALHGAEEAELGHRRHYTPGWFGVG</sequence>
<dbReference type="AlphaFoldDB" id="A0A062ULL4"/>
<name>A0A062ULL4_9PROT</name>
<evidence type="ECO:0000313" key="2">
    <source>
        <dbReference type="Proteomes" id="UP000027190"/>
    </source>
</evidence>
<protein>
    <submittedName>
        <fullName evidence="1">Uncharacterized protein</fullName>
    </submittedName>
</protein>